<dbReference type="AlphaFoldDB" id="A0A0G0QTW4"/>
<protein>
    <submittedName>
        <fullName evidence="2">Uncharacterized protein</fullName>
    </submittedName>
</protein>
<sequence>MFIFLGTMVLLIGFLDKDMSFTILGVGVFLFSGLLIVRGELHEIRLVLEKKLNNTPEQTVENKSADPKPLWNR</sequence>
<evidence type="ECO:0000256" key="1">
    <source>
        <dbReference type="SAM" id="Phobius"/>
    </source>
</evidence>
<accession>A0A0G0QTW4</accession>
<dbReference type="Proteomes" id="UP000033935">
    <property type="component" value="Unassembled WGS sequence"/>
</dbReference>
<dbReference type="EMBL" id="LBWG01000001">
    <property type="protein sequence ID" value="KKR05062.1"/>
    <property type="molecule type" value="Genomic_DNA"/>
</dbReference>
<organism evidence="2 3">
    <name type="scientific">Candidatus Uhrbacteria bacterium GW2011_GWF2_39_13</name>
    <dbReference type="NCBI Taxonomy" id="1618995"/>
    <lineage>
        <taxon>Bacteria</taxon>
        <taxon>Candidatus Uhriibacteriota</taxon>
    </lineage>
</organism>
<keyword evidence="1" id="KW-0472">Membrane</keyword>
<feature type="transmembrane region" description="Helical" evidence="1">
    <location>
        <begin position="20"/>
        <end position="37"/>
    </location>
</feature>
<keyword evidence="1" id="KW-0812">Transmembrane</keyword>
<name>A0A0G0QTW4_9BACT</name>
<proteinExistence type="predicted"/>
<gene>
    <name evidence="2" type="ORF">UT30_C0001G0021</name>
</gene>
<evidence type="ECO:0000313" key="3">
    <source>
        <dbReference type="Proteomes" id="UP000033935"/>
    </source>
</evidence>
<keyword evidence="1" id="KW-1133">Transmembrane helix</keyword>
<reference evidence="2 3" key="1">
    <citation type="journal article" date="2015" name="Nature">
        <title>rRNA introns, odd ribosomes, and small enigmatic genomes across a large radiation of phyla.</title>
        <authorList>
            <person name="Brown C.T."/>
            <person name="Hug L.A."/>
            <person name="Thomas B.C."/>
            <person name="Sharon I."/>
            <person name="Castelle C.J."/>
            <person name="Singh A."/>
            <person name="Wilkins M.J."/>
            <person name="Williams K.H."/>
            <person name="Banfield J.F."/>
        </authorList>
    </citation>
    <scope>NUCLEOTIDE SEQUENCE [LARGE SCALE GENOMIC DNA]</scope>
</reference>
<evidence type="ECO:0000313" key="2">
    <source>
        <dbReference type="EMBL" id="KKR05062.1"/>
    </source>
</evidence>
<comment type="caution">
    <text evidence="2">The sequence shown here is derived from an EMBL/GenBank/DDBJ whole genome shotgun (WGS) entry which is preliminary data.</text>
</comment>